<feature type="chain" id="PRO_5045505950" description="YXWGXW repeat-containing protein" evidence="1">
    <location>
        <begin position="29"/>
        <end position="118"/>
    </location>
</feature>
<accession>A0ABZ0J971</accession>
<keyword evidence="3" id="KW-1185">Reference proteome</keyword>
<organism evidence="2 3">
    <name type="scientific">Diaphorobacter limosus</name>
    <dbReference type="NCBI Taxonomy" id="3036128"/>
    <lineage>
        <taxon>Bacteria</taxon>
        <taxon>Pseudomonadati</taxon>
        <taxon>Pseudomonadota</taxon>
        <taxon>Betaproteobacteria</taxon>
        <taxon>Burkholderiales</taxon>
        <taxon>Comamonadaceae</taxon>
        <taxon>Diaphorobacter</taxon>
    </lineage>
</organism>
<dbReference type="EMBL" id="CP136921">
    <property type="protein sequence ID" value="WOO34299.1"/>
    <property type="molecule type" value="Genomic_DNA"/>
</dbReference>
<gene>
    <name evidence="2" type="ORF">P4826_09640</name>
</gene>
<dbReference type="Proteomes" id="UP001303211">
    <property type="component" value="Chromosome"/>
</dbReference>
<feature type="signal peptide" evidence="1">
    <location>
        <begin position="1"/>
        <end position="28"/>
    </location>
</feature>
<reference evidence="2 3" key="1">
    <citation type="submission" date="2023-03" db="EMBL/GenBank/DDBJ databases">
        <title>Diaphorobacter basophil sp. nov., isolated from a sewage-treatment plant.</title>
        <authorList>
            <person name="Yang K."/>
        </authorList>
    </citation>
    <scope>NUCLEOTIDE SEQUENCE [LARGE SCALE GENOMIC DNA]</scope>
    <source>
        <strain evidence="2 3">Y-1</strain>
    </source>
</reference>
<sequence length="118" mass="12938">MILTSTFTTGLRRTLPALALAASGLALTGCVVAPAYPGDVVYAPSAPPPLQTEVIPVAPSPVHVWINRYWGWGGASYAWRPGHWAMPPRPGYMWHQPRWNHGPRGWSQHGGGWGPRRH</sequence>
<keyword evidence="1" id="KW-0732">Signal</keyword>
<dbReference type="RefSeq" id="WP_317703625.1">
    <property type="nucleotide sequence ID" value="NZ_CP136921.1"/>
</dbReference>
<evidence type="ECO:0000313" key="2">
    <source>
        <dbReference type="EMBL" id="WOO34299.1"/>
    </source>
</evidence>
<evidence type="ECO:0000313" key="3">
    <source>
        <dbReference type="Proteomes" id="UP001303211"/>
    </source>
</evidence>
<proteinExistence type="predicted"/>
<protein>
    <recommendedName>
        <fullName evidence="4">YXWGXW repeat-containing protein</fullName>
    </recommendedName>
</protein>
<name>A0ABZ0J971_9BURK</name>
<evidence type="ECO:0008006" key="4">
    <source>
        <dbReference type="Google" id="ProtNLM"/>
    </source>
</evidence>
<evidence type="ECO:0000256" key="1">
    <source>
        <dbReference type="SAM" id="SignalP"/>
    </source>
</evidence>